<feature type="transmembrane region" description="Helical" evidence="2">
    <location>
        <begin position="152"/>
        <end position="172"/>
    </location>
</feature>
<comment type="caution">
    <text evidence="3">The sequence shown here is derived from an EMBL/GenBank/DDBJ whole genome shotgun (WGS) entry which is preliminary data.</text>
</comment>
<dbReference type="CDD" id="cd13133">
    <property type="entry name" value="MATE_like_7"/>
    <property type="match status" value="1"/>
</dbReference>
<dbReference type="Proteomes" id="UP000317238">
    <property type="component" value="Unassembled WGS sequence"/>
</dbReference>
<dbReference type="Pfam" id="PF01554">
    <property type="entry name" value="MatE"/>
    <property type="match status" value="2"/>
</dbReference>
<reference evidence="3 4" key="1">
    <citation type="submission" date="2019-02" db="EMBL/GenBank/DDBJ databases">
        <title>Deep-cultivation of Planctomycetes and their phenomic and genomic characterization uncovers novel biology.</title>
        <authorList>
            <person name="Wiegand S."/>
            <person name="Jogler M."/>
            <person name="Boedeker C."/>
            <person name="Pinto D."/>
            <person name="Vollmers J."/>
            <person name="Rivas-Marin E."/>
            <person name="Kohn T."/>
            <person name="Peeters S.H."/>
            <person name="Heuer A."/>
            <person name="Rast P."/>
            <person name="Oberbeckmann S."/>
            <person name="Bunk B."/>
            <person name="Jeske O."/>
            <person name="Meyerdierks A."/>
            <person name="Storesund J.E."/>
            <person name="Kallscheuer N."/>
            <person name="Luecker S."/>
            <person name="Lage O.M."/>
            <person name="Pohl T."/>
            <person name="Merkel B.J."/>
            <person name="Hornburger P."/>
            <person name="Mueller R.-W."/>
            <person name="Bruemmer F."/>
            <person name="Labrenz M."/>
            <person name="Spormann A.M."/>
            <person name="Op Den Camp H."/>
            <person name="Overmann J."/>
            <person name="Amann R."/>
            <person name="Jetten M.S.M."/>
            <person name="Mascher T."/>
            <person name="Medema M.H."/>
            <person name="Devos D.P."/>
            <person name="Kaster A.-K."/>
            <person name="Ovreas L."/>
            <person name="Rohde M."/>
            <person name="Galperin M.Y."/>
            <person name="Jogler C."/>
        </authorList>
    </citation>
    <scope>NUCLEOTIDE SEQUENCE [LARGE SCALE GENOMIC DNA]</scope>
    <source>
        <strain evidence="3 4">Pan14r</strain>
    </source>
</reference>
<evidence type="ECO:0000256" key="2">
    <source>
        <dbReference type="SAM" id="Phobius"/>
    </source>
</evidence>
<feature type="transmembrane region" description="Helical" evidence="2">
    <location>
        <begin position="272"/>
        <end position="295"/>
    </location>
</feature>
<feature type="transmembrane region" description="Helical" evidence="2">
    <location>
        <begin position="434"/>
        <end position="454"/>
    </location>
</feature>
<dbReference type="EMBL" id="SJPL01000001">
    <property type="protein sequence ID" value="TWT68522.1"/>
    <property type="molecule type" value="Genomic_DNA"/>
</dbReference>
<keyword evidence="2" id="KW-0472">Membrane</keyword>
<keyword evidence="4" id="KW-1185">Reference proteome</keyword>
<dbReference type="GO" id="GO:0015297">
    <property type="term" value="F:antiporter activity"/>
    <property type="evidence" value="ECO:0007669"/>
    <property type="project" value="InterPro"/>
</dbReference>
<keyword evidence="2" id="KW-1133">Transmembrane helix</keyword>
<name>A0A5C5Y533_9PLAN</name>
<dbReference type="InterPro" id="IPR002528">
    <property type="entry name" value="MATE_fam"/>
</dbReference>
<feature type="transmembrane region" description="Helical" evidence="2">
    <location>
        <begin position="409"/>
        <end position="428"/>
    </location>
</feature>
<dbReference type="PANTHER" id="PTHR43298">
    <property type="entry name" value="MULTIDRUG RESISTANCE PROTEIN NORM-RELATED"/>
    <property type="match status" value="1"/>
</dbReference>
<accession>A0A5C5Y533</accession>
<feature type="transmembrane region" description="Helical" evidence="2">
    <location>
        <begin position="212"/>
        <end position="231"/>
    </location>
</feature>
<feature type="transmembrane region" description="Helical" evidence="2">
    <location>
        <begin position="111"/>
        <end position="132"/>
    </location>
</feature>
<dbReference type="InterPro" id="IPR050222">
    <property type="entry name" value="MATE_MdtK"/>
</dbReference>
<feature type="transmembrane region" description="Helical" evidence="2">
    <location>
        <begin position="301"/>
        <end position="323"/>
    </location>
</feature>
<feature type="transmembrane region" description="Helical" evidence="2">
    <location>
        <begin position="335"/>
        <end position="353"/>
    </location>
</feature>
<proteinExistence type="predicted"/>
<dbReference type="PANTHER" id="PTHR43298:SF2">
    <property type="entry name" value="FMN_FAD EXPORTER YEEO-RELATED"/>
    <property type="match status" value="1"/>
</dbReference>
<gene>
    <name evidence="3" type="primary">mdtK</name>
    <name evidence="3" type="ORF">Pan14r_07680</name>
</gene>
<feature type="transmembrane region" description="Helical" evidence="2">
    <location>
        <begin position="184"/>
        <end position="206"/>
    </location>
</feature>
<dbReference type="OrthoDB" id="9805232at2"/>
<keyword evidence="1" id="KW-0813">Transport</keyword>
<feature type="transmembrane region" description="Helical" evidence="2">
    <location>
        <begin position="373"/>
        <end position="397"/>
    </location>
</feature>
<dbReference type="GO" id="GO:0005886">
    <property type="term" value="C:plasma membrane"/>
    <property type="evidence" value="ECO:0007669"/>
    <property type="project" value="TreeGrafter"/>
</dbReference>
<feature type="transmembrane region" description="Helical" evidence="2">
    <location>
        <begin position="21"/>
        <end position="46"/>
    </location>
</feature>
<keyword evidence="2" id="KW-0812">Transmembrane</keyword>
<organism evidence="3 4">
    <name type="scientific">Crateriforma conspicua</name>
    <dbReference type="NCBI Taxonomy" id="2527996"/>
    <lineage>
        <taxon>Bacteria</taxon>
        <taxon>Pseudomonadati</taxon>
        <taxon>Planctomycetota</taxon>
        <taxon>Planctomycetia</taxon>
        <taxon>Planctomycetales</taxon>
        <taxon>Planctomycetaceae</taxon>
        <taxon>Crateriforma</taxon>
    </lineage>
</organism>
<dbReference type="GO" id="GO:0042910">
    <property type="term" value="F:xenobiotic transmembrane transporter activity"/>
    <property type="evidence" value="ECO:0007669"/>
    <property type="project" value="InterPro"/>
</dbReference>
<evidence type="ECO:0000313" key="4">
    <source>
        <dbReference type="Proteomes" id="UP000317238"/>
    </source>
</evidence>
<sequence>MLRDERRTANRRHAKRRDSSEFGYAALLKVAVPLAATVGCFSITLFTDRTLLMWYEPTSSAASVAAGNLYWAVACIPVSAMGYVTPLVALQMGRRDRRLANIRIWSLIWQCIWMAAASVPVFSLIGWASPILFQAFDHEPALAKAEAGYFRILLWIAPASMLEAGLTAFFVGRRITRPILRMNLFSAVVNVGLDVWLIFGGLGVPAMGVRGAALATVIAMWLKVAGFALLMTRLRSFARYRTDAWKPDLSVAAKIVGPGSALGVQQLIRSALFSFILLVIGAASVDGLAATSATLSLYQLLSIPVIGLATAVTVVTGQAFAGHGRDVASHVIRRGLVLGLITAGIISMLLLFATDPLLQIPLRGVDGDRRDQIHKIANVLMVYAAIYGIADIIGLLLGAAAKGLGRTTIILAATAGSGIAVVGSAWWIRPHDETAVSFWWSAVVIWAVIQAGWIELHLHRLQIDNFPTTGRSGHSRPTG</sequence>
<evidence type="ECO:0000256" key="1">
    <source>
        <dbReference type="ARBA" id="ARBA00022448"/>
    </source>
</evidence>
<dbReference type="AlphaFoldDB" id="A0A5C5Y533"/>
<evidence type="ECO:0000313" key="3">
    <source>
        <dbReference type="EMBL" id="TWT68522.1"/>
    </source>
</evidence>
<dbReference type="RefSeq" id="WP_146438361.1">
    <property type="nucleotide sequence ID" value="NZ_SJPL01000001.1"/>
</dbReference>
<protein>
    <submittedName>
        <fullName evidence="3">Multidrug resistance protein MdtK</fullName>
    </submittedName>
</protein>
<feature type="transmembrane region" description="Helical" evidence="2">
    <location>
        <begin position="69"/>
        <end position="90"/>
    </location>
</feature>